<evidence type="ECO:0000313" key="3">
    <source>
        <dbReference type="EMBL" id="GAB91985.1"/>
    </source>
</evidence>
<reference evidence="3 4" key="1">
    <citation type="submission" date="2012-08" db="EMBL/GenBank/DDBJ databases">
        <title>Whole genome shotgun sequence of Gordonia rhizosphera NBRC 16068.</title>
        <authorList>
            <person name="Takarada H."/>
            <person name="Isaki S."/>
            <person name="Hosoyama A."/>
            <person name="Tsuchikane K."/>
            <person name="Katsumata H."/>
            <person name="Baba S."/>
            <person name="Ohji S."/>
            <person name="Yamazaki S."/>
            <person name="Fujita N."/>
        </authorList>
    </citation>
    <scope>NUCLEOTIDE SEQUENCE [LARGE SCALE GENOMIC DNA]</scope>
    <source>
        <strain evidence="3 4">NBRC 16068</strain>
    </source>
</reference>
<feature type="transmembrane region" description="Helical" evidence="2">
    <location>
        <begin position="324"/>
        <end position="342"/>
    </location>
</feature>
<dbReference type="PANTHER" id="PTHR38592:SF3">
    <property type="entry name" value="BLL4819 PROTEIN"/>
    <property type="match status" value="1"/>
</dbReference>
<proteinExistence type="predicted"/>
<feature type="transmembrane region" description="Helical" evidence="2">
    <location>
        <begin position="260"/>
        <end position="281"/>
    </location>
</feature>
<evidence type="ECO:0000313" key="4">
    <source>
        <dbReference type="Proteomes" id="UP000008363"/>
    </source>
</evidence>
<dbReference type="eggNOG" id="COG4645">
    <property type="taxonomic scope" value="Bacteria"/>
</dbReference>
<evidence type="ECO:0008006" key="5">
    <source>
        <dbReference type="Google" id="ProtNLM"/>
    </source>
</evidence>
<feature type="transmembrane region" description="Helical" evidence="2">
    <location>
        <begin position="125"/>
        <end position="148"/>
    </location>
</feature>
<dbReference type="AlphaFoldDB" id="K6VYK5"/>
<organism evidence="3 4">
    <name type="scientific">Gordonia rhizosphera NBRC 16068</name>
    <dbReference type="NCBI Taxonomy" id="1108045"/>
    <lineage>
        <taxon>Bacteria</taxon>
        <taxon>Bacillati</taxon>
        <taxon>Actinomycetota</taxon>
        <taxon>Actinomycetes</taxon>
        <taxon>Mycobacteriales</taxon>
        <taxon>Gordoniaceae</taxon>
        <taxon>Gordonia</taxon>
    </lineage>
</organism>
<feature type="region of interest" description="Disordered" evidence="1">
    <location>
        <begin position="367"/>
        <end position="388"/>
    </location>
</feature>
<feature type="transmembrane region" description="Helical" evidence="2">
    <location>
        <begin position="38"/>
        <end position="60"/>
    </location>
</feature>
<keyword evidence="4" id="KW-1185">Reference proteome</keyword>
<dbReference type="PANTHER" id="PTHR38592">
    <property type="entry name" value="BLL4819 PROTEIN"/>
    <property type="match status" value="1"/>
</dbReference>
<dbReference type="EMBL" id="BAHC01000155">
    <property type="protein sequence ID" value="GAB91985.1"/>
    <property type="molecule type" value="Genomic_DNA"/>
</dbReference>
<feature type="transmembrane region" description="Helical" evidence="2">
    <location>
        <begin position="193"/>
        <end position="210"/>
    </location>
</feature>
<comment type="caution">
    <text evidence="3">The sequence shown here is derived from an EMBL/GenBank/DDBJ whole genome shotgun (WGS) entry which is preliminary data.</text>
</comment>
<dbReference type="Pfam" id="PF10129">
    <property type="entry name" value="OpgC_C"/>
    <property type="match status" value="1"/>
</dbReference>
<feature type="transmembrane region" description="Helical" evidence="2">
    <location>
        <begin position="302"/>
        <end position="318"/>
    </location>
</feature>
<keyword evidence="2" id="KW-0472">Membrane</keyword>
<keyword evidence="2" id="KW-1133">Transmembrane helix</keyword>
<protein>
    <recommendedName>
        <fullName evidence="5">Acyltransferase 3 domain-containing protein</fullName>
    </recommendedName>
</protein>
<feature type="transmembrane region" description="Helical" evidence="2">
    <location>
        <begin position="155"/>
        <end position="173"/>
    </location>
</feature>
<evidence type="ECO:0000256" key="2">
    <source>
        <dbReference type="SAM" id="Phobius"/>
    </source>
</evidence>
<evidence type="ECO:0000256" key="1">
    <source>
        <dbReference type="SAM" id="MobiDB-lite"/>
    </source>
</evidence>
<feature type="transmembrane region" description="Helical" evidence="2">
    <location>
        <begin position="222"/>
        <end position="240"/>
    </location>
</feature>
<dbReference type="STRING" id="1108045.GORHZ_155_00080"/>
<gene>
    <name evidence="3" type="ORF">GORHZ_155_00080</name>
</gene>
<keyword evidence="2" id="KW-0812">Transmembrane</keyword>
<dbReference type="InterPro" id="IPR014550">
    <property type="entry name" value="UCP028704_OpgC"/>
</dbReference>
<dbReference type="Proteomes" id="UP000008363">
    <property type="component" value="Unassembled WGS sequence"/>
</dbReference>
<accession>K6VYK5</accession>
<name>K6VYK5_9ACTN</name>
<feature type="transmembrane region" description="Helical" evidence="2">
    <location>
        <begin position="81"/>
        <end position="105"/>
    </location>
</feature>
<sequence>MRPVNRDLAIDATRGLAIWSMISLHFAKGTHLAAPTHAFPYVDGMSAFVLLSGLVLGLVYRRWIERVSLRHAYWRLSKRLATLYVCQLTIALCALVAALAGHRWLTLLLPVDGWGHGLELAVTMRYIPSGGNILLLYMVLLSSAYLLFPILMRGWWAAILAASLVLYAVSLMWSPDWFYLTAHTAGHRIQNWAAWQIMFIPAVVVGWKWRDWRVPELIDRRLAAIVAVAVGVALAFHYGIDTGPWVAFEPALADKLDFRPARAVGAWLAVPAVYGVFRLLLRWWHKDWLRPLVMTGTRSLDSYVLQALALVVIPIHVAHRPWDLLTSAAVVLVVFGICWAWAELREAYRIDKLHRLPGMLMHDIRSRAQTPGGRGEPSPEPDRTVQVA</sequence>